<keyword evidence="5" id="KW-1185">Reference proteome</keyword>
<evidence type="ECO:0000256" key="2">
    <source>
        <dbReference type="ARBA" id="ARBA00023315"/>
    </source>
</evidence>
<gene>
    <name evidence="4" type="ORF">FHU28_005567</name>
</gene>
<dbReference type="SMART" id="SM00563">
    <property type="entry name" value="PlsC"/>
    <property type="match status" value="1"/>
</dbReference>
<evidence type="ECO:0000259" key="3">
    <source>
        <dbReference type="SMART" id="SM00563"/>
    </source>
</evidence>
<proteinExistence type="predicted"/>
<evidence type="ECO:0000313" key="5">
    <source>
        <dbReference type="Proteomes" id="UP000618986"/>
    </source>
</evidence>
<keyword evidence="1 4" id="KW-0808">Transferase</keyword>
<evidence type="ECO:0000313" key="4">
    <source>
        <dbReference type="EMBL" id="MBB5115728.1"/>
    </source>
</evidence>
<dbReference type="GeneID" id="300296084"/>
<feature type="domain" description="Phospholipid/glycerol acyltransferase" evidence="3">
    <location>
        <begin position="36"/>
        <end position="155"/>
    </location>
</feature>
<dbReference type="EMBL" id="JACHJC010000001">
    <property type="protein sequence ID" value="MBB5115728.1"/>
    <property type="molecule type" value="Genomic_DNA"/>
</dbReference>
<dbReference type="CDD" id="cd07989">
    <property type="entry name" value="LPLAT_AGPAT-like"/>
    <property type="match status" value="1"/>
</dbReference>
<dbReference type="PANTHER" id="PTHR10434:SF11">
    <property type="entry name" value="1-ACYL-SN-GLYCEROL-3-PHOSPHATE ACYLTRANSFERASE"/>
    <property type="match status" value="1"/>
</dbReference>
<comment type="caution">
    <text evidence="4">The sequence shown here is derived from an EMBL/GenBank/DDBJ whole genome shotgun (WGS) entry which is preliminary data.</text>
</comment>
<reference evidence="4 5" key="1">
    <citation type="submission" date="2020-08" db="EMBL/GenBank/DDBJ databases">
        <title>Sequencing the genomes of 1000 actinobacteria strains.</title>
        <authorList>
            <person name="Klenk H.-P."/>
        </authorList>
    </citation>
    <scope>NUCLEOTIDE SEQUENCE [LARGE SCALE GENOMIC DNA]</scope>
    <source>
        <strain evidence="4 5">DSM 43036</strain>
    </source>
</reference>
<dbReference type="InterPro" id="IPR002123">
    <property type="entry name" value="Plipid/glycerol_acylTrfase"/>
</dbReference>
<accession>A0ABR6MK47</accession>
<organism evidence="4 5">
    <name type="scientific">Micromonospora echinospora</name>
    <name type="common">Micromonospora purpurea</name>
    <dbReference type="NCBI Taxonomy" id="1877"/>
    <lineage>
        <taxon>Bacteria</taxon>
        <taxon>Bacillati</taxon>
        <taxon>Actinomycetota</taxon>
        <taxon>Actinomycetes</taxon>
        <taxon>Micromonosporales</taxon>
        <taxon>Micromonosporaceae</taxon>
        <taxon>Micromonospora</taxon>
    </lineage>
</organism>
<sequence>MPLLYTIGKLTVAPALRLAFRPHVEGLEHIPATGGAIFASNHLSVADELLLGTVVPRHLAFWAKSEYFNGTGLKGGFSKFVLTGLGAIPVERAGGRAALTAFDAAIPVLKAGDLVAVYPEGTRSPDGRLYRGRTGTVRLAIAAGVPVIPVGVTGTDKAQPIGTRVPRPGRAKITMKFGKPLDFTGRPDDRTSLRAMTDEMMAEIQKLSGQEYVPRYAPKRADQAAGEQTA</sequence>
<protein>
    <submittedName>
        <fullName evidence="4">1-acyl-sn-glycerol-3-phosphate acyltransferase</fullName>
        <ecNumber evidence="4">2.3.1.51</ecNumber>
    </submittedName>
</protein>
<keyword evidence="2 4" id="KW-0012">Acyltransferase</keyword>
<name>A0ABR6MK47_MICEC</name>
<evidence type="ECO:0000256" key="1">
    <source>
        <dbReference type="ARBA" id="ARBA00022679"/>
    </source>
</evidence>
<dbReference type="GO" id="GO:0003841">
    <property type="term" value="F:1-acylglycerol-3-phosphate O-acyltransferase activity"/>
    <property type="evidence" value="ECO:0007669"/>
    <property type="project" value="UniProtKB-EC"/>
</dbReference>
<dbReference type="PANTHER" id="PTHR10434">
    <property type="entry name" value="1-ACYL-SN-GLYCEROL-3-PHOSPHATE ACYLTRANSFERASE"/>
    <property type="match status" value="1"/>
</dbReference>
<dbReference type="SUPFAM" id="SSF69593">
    <property type="entry name" value="Glycerol-3-phosphate (1)-acyltransferase"/>
    <property type="match status" value="1"/>
</dbReference>
<dbReference type="RefSeq" id="WP_073831944.1">
    <property type="nucleotide sequence ID" value="NZ_JACHJC010000001.1"/>
</dbReference>
<dbReference type="Pfam" id="PF01553">
    <property type="entry name" value="Acyltransferase"/>
    <property type="match status" value="1"/>
</dbReference>
<dbReference type="Proteomes" id="UP000618986">
    <property type="component" value="Unassembled WGS sequence"/>
</dbReference>
<dbReference type="EC" id="2.3.1.51" evidence="4"/>